<dbReference type="InterPro" id="IPR020864">
    <property type="entry name" value="MACPF"/>
</dbReference>
<dbReference type="Pfam" id="PF19743">
    <property type="entry name" value="ASTN1_2_fn3"/>
    <property type="match status" value="1"/>
</dbReference>
<dbReference type="GeneTree" id="ENSGT00390000003140"/>
<reference evidence="4" key="2">
    <citation type="submission" date="2025-08" db="UniProtKB">
        <authorList>
            <consortium name="Ensembl"/>
        </authorList>
    </citation>
    <scope>IDENTIFICATION</scope>
</reference>
<reference evidence="4 5" key="1">
    <citation type="journal article" date="2021" name="G3 (Bethesda)">
        <title>Improved contiguity of the threespine stickleback genome using long-read sequencing.</title>
        <authorList>
            <person name="Nath S."/>
            <person name="Shaw D.E."/>
            <person name="White M.A."/>
        </authorList>
    </citation>
    <scope>NUCLEOTIDE SEQUENCE [LARGE SCALE GENOMIC DNA]</scope>
    <source>
        <strain evidence="4 5">Lake Benthic</strain>
    </source>
</reference>
<dbReference type="Pfam" id="PF18411">
    <property type="entry name" value="Annexin_2"/>
    <property type="match status" value="1"/>
</dbReference>
<dbReference type="GO" id="GO:0016020">
    <property type="term" value="C:membrane"/>
    <property type="evidence" value="ECO:0007669"/>
    <property type="project" value="TreeGrafter"/>
</dbReference>
<name>A0AAQ4QG06_GASAC</name>
<feature type="domain" description="EGF-like" evidence="2">
    <location>
        <begin position="619"/>
        <end position="668"/>
    </location>
</feature>
<dbReference type="InterPro" id="IPR040685">
    <property type="entry name" value="Annexin-like"/>
</dbReference>
<dbReference type="InterPro" id="IPR045575">
    <property type="entry name" value="ASTN_1_2_N"/>
</dbReference>
<dbReference type="InterPro" id="IPR000742">
    <property type="entry name" value="EGF"/>
</dbReference>
<dbReference type="GO" id="GO:0007158">
    <property type="term" value="P:neuron cell-cell adhesion"/>
    <property type="evidence" value="ECO:0007669"/>
    <property type="project" value="TreeGrafter"/>
</dbReference>
<dbReference type="Gene3D" id="2.10.25.10">
    <property type="entry name" value="Laminin"/>
    <property type="match status" value="1"/>
</dbReference>
<feature type="domain" description="EGF-like" evidence="2">
    <location>
        <begin position="434"/>
        <end position="471"/>
    </location>
</feature>
<evidence type="ECO:0000259" key="3">
    <source>
        <dbReference type="SMART" id="SM00457"/>
    </source>
</evidence>
<reference evidence="4" key="3">
    <citation type="submission" date="2025-09" db="UniProtKB">
        <authorList>
            <consortium name="Ensembl"/>
        </authorList>
    </citation>
    <scope>IDENTIFICATION</scope>
</reference>
<keyword evidence="5" id="KW-1185">Reference proteome</keyword>
<dbReference type="InterPro" id="IPR045574">
    <property type="entry name" value="ASTN1_2_Fn3"/>
</dbReference>
<organism evidence="4 5">
    <name type="scientific">Gasterosteus aculeatus aculeatus</name>
    <name type="common">three-spined stickleback</name>
    <dbReference type="NCBI Taxonomy" id="481459"/>
    <lineage>
        <taxon>Eukaryota</taxon>
        <taxon>Metazoa</taxon>
        <taxon>Chordata</taxon>
        <taxon>Craniata</taxon>
        <taxon>Vertebrata</taxon>
        <taxon>Euteleostomi</taxon>
        <taxon>Actinopterygii</taxon>
        <taxon>Neopterygii</taxon>
        <taxon>Teleostei</taxon>
        <taxon>Neoteleostei</taxon>
        <taxon>Acanthomorphata</taxon>
        <taxon>Eupercaria</taxon>
        <taxon>Perciformes</taxon>
        <taxon>Cottioidei</taxon>
        <taxon>Gasterosteales</taxon>
        <taxon>Gasterosteidae</taxon>
        <taxon>Gasterosteus</taxon>
    </lineage>
</organism>
<dbReference type="InterPro" id="IPR026995">
    <property type="entry name" value="Astrotactin"/>
</dbReference>
<dbReference type="PANTHER" id="PTHR16592">
    <property type="entry name" value="ASTROTACTIN-1-LIKE"/>
    <property type="match status" value="1"/>
</dbReference>
<dbReference type="SMART" id="SM00457">
    <property type="entry name" value="MACPF"/>
    <property type="match status" value="1"/>
</dbReference>
<dbReference type="GO" id="GO:0005768">
    <property type="term" value="C:endosome"/>
    <property type="evidence" value="ECO:0007669"/>
    <property type="project" value="TreeGrafter"/>
</dbReference>
<feature type="domain" description="EGF-like" evidence="2">
    <location>
        <begin position="571"/>
        <end position="612"/>
    </location>
</feature>
<dbReference type="Pfam" id="PF19441">
    <property type="entry name" value="ASTN_1_2_N"/>
    <property type="match status" value="2"/>
</dbReference>
<accession>A0AAQ4QG06</accession>
<protein>
    <submittedName>
        <fullName evidence="4">Astrotactin 1</fullName>
    </submittedName>
</protein>
<proteinExistence type="predicted"/>
<keyword evidence="1" id="KW-0812">Transmembrane</keyword>
<dbReference type="PANTHER" id="PTHR16592:SF8">
    <property type="entry name" value="ASTROTACTIN-1"/>
    <property type="match status" value="1"/>
</dbReference>
<sequence>MRAFVIEAVRAVCTRAHTHTGAHTHTHTQHPPSRSLCSALSHTAGQRDRGSPMTSFTMAPRPLLELAWVLLVVLAPQVRGLIGDEDQSQDTECKMKSVTVSALPFLRENDLSIMHSPSASEPKLLFSVRNDFPGDVEVVDDLENTELPFFVLEISGNSEDIPLVRWRQQWLENGTLLFHIHHQDGSLSLPEPTGDPANNSNKEELRILHISVMGGMIALLLSILCLVLILYTRRRWCKRRRIPQPQKSASAEAANEIHYIPSVLMGGQARESLRNSRGQGPNSSGTLSIRETPILDGYNCVRVCPEGHVEGRGGYRKKKLLHTSPLFVVPTSPPLLSLCVCFHPAAGSPRSPINKTTLTLISVISCVIGLVYSSHMSCNLSVRVILHVPEHLIADGSRFILLQGSQLDASDWLNPAQILLYYQQNASGLWVGELCGRRLLDPCEHQCDPETGECLCLDGYMKDPVHKHLCIRSEWGPWPYTIFQRGFDLVMGEQPSDRIFRFTYTLGEGMWLPLSKSFVIPPAELAINPSAKCKTDMTVMEDAVDVREELMVSSSFDSLEVLLDSFGPVRDCTKDNGGCSRNFRCISDRKLDSTGCMCPPGLSPMKDGTGCYDHHIGIDCSDGFNGGCEQLCLQQLAPLEDDPTLYNIQMFCGCIEDYKRGADGRSCLPLSEACTEGIDCAEAVDIPANQTVFGDLFYGYNNHSKESTSGQILKATFRQKNFARGIEQQLPDGMVVASVPTEVQCHEELSDPVPDPEYLTGMVNYSEVSGYPLVQHWSLRSVLYHVKLNQWVLSQGKSLEFGNHYVQEAMYGFQESCTIWYPNKQVQRQLWLEYQDIKESEERDKEPRTLTYPAYIASLLDTGAKRMAAGVRMDCNSQGQCPRSCHLCHMSPRVVQGRQRSEPVLLQITKAAPIYELLALVCFVVPNSLSPSFYAFGSDGLPTCAPLPQPKLKLSYTYEPSSSLVIMEWNHTEPPIGVRIVDYLISQEKVTERTDHSKTLLSFVDDILSGARSPCVMLGDIPNLLSSSISMIIRCLEPDATYMFRLWAVDNTGRRSNPSEVTIKTPCPTVDDVKAQEIADKIYNLFNGYTSGKEQQTAYNTLMDLGAPTLHRVLYHYNQRYESFGEFTWRCEDELGPRKAGLILSQLNDLSPWCKGLLQEQKIGLRRMSLKFLSCRYTDTRAFGLNWSNMGQDVHKACDEQTLTVMYNDYGEPKEL</sequence>
<evidence type="ECO:0000256" key="1">
    <source>
        <dbReference type="SAM" id="Phobius"/>
    </source>
</evidence>
<evidence type="ECO:0000313" key="5">
    <source>
        <dbReference type="Proteomes" id="UP000007635"/>
    </source>
</evidence>
<dbReference type="AlphaFoldDB" id="A0AAQ4QG06"/>
<feature type="transmembrane region" description="Helical" evidence="1">
    <location>
        <begin position="207"/>
        <end position="231"/>
    </location>
</feature>
<dbReference type="SUPFAM" id="SSF49265">
    <property type="entry name" value="Fibronectin type III"/>
    <property type="match status" value="1"/>
</dbReference>
<feature type="domain" description="MACPF" evidence="3">
    <location>
        <begin position="771"/>
        <end position="930"/>
    </location>
</feature>
<keyword evidence="1" id="KW-1133">Transmembrane helix</keyword>
<dbReference type="Proteomes" id="UP000007635">
    <property type="component" value="Chromosome III"/>
</dbReference>
<evidence type="ECO:0000313" key="4">
    <source>
        <dbReference type="Ensembl" id="ENSGACP00000050166.1"/>
    </source>
</evidence>
<dbReference type="SMART" id="SM00181">
    <property type="entry name" value="EGF"/>
    <property type="match status" value="3"/>
</dbReference>
<evidence type="ECO:0000259" key="2">
    <source>
        <dbReference type="SMART" id="SM00181"/>
    </source>
</evidence>
<keyword evidence="1" id="KW-0472">Membrane</keyword>
<dbReference type="Ensembl" id="ENSGACT00000076145.1">
    <property type="protein sequence ID" value="ENSGACP00000050166.1"/>
    <property type="gene ID" value="ENSGACG00000014303.2"/>
</dbReference>
<dbReference type="InterPro" id="IPR036116">
    <property type="entry name" value="FN3_sf"/>
</dbReference>
<dbReference type="GO" id="GO:0001764">
    <property type="term" value="P:neuron migration"/>
    <property type="evidence" value="ECO:0007669"/>
    <property type="project" value="InterPro"/>
</dbReference>